<accession>A0A183N3B0</accession>
<dbReference type="EMBL" id="UZAI01019338">
    <property type="protein sequence ID" value="VDP44589.1"/>
    <property type="molecule type" value="Genomic_DNA"/>
</dbReference>
<name>A0A183N3B0_9TREM</name>
<organism evidence="1 2">
    <name type="scientific">Schistosoma margrebowiei</name>
    <dbReference type="NCBI Taxonomy" id="48269"/>
    <lineage>
        <taxon>Eukaryota</taxon>
        <taxon>Metazoa</taxon>
        <taxon>Spiralia</taxon>
        <taxon>Lophotrochozoa</taxon>
        <taxon>Platyhelminthes</taxon>
        <taxon>Trematoda</taxon>
        <taxon>Digenea</taxon>
        <taxon>Strigeidida</taxon>
        <taxon>Schistosomatoidea</taxon>
        <taxon>Schistosomatidae</taxon>
        <taxon>Schistosoma</taxon>
    </lineage>
</organism>
<dbReference type="Proteomes" id="UP000277204">
    <property type="component" value="Unassembled WGS sequence"/>
</dbReference>
<protein>
    <submittedName>
        <fullName evidence="1">Uncharacterized protein</fullName>
    </submittedName>
</protein>
<proteinExistence type="predicted"/>
<evidence type="ECO:0000313" key="1">
    <source>
        <dbReference type="EMBL" id="VDP44589.1"/>
    </source>
</evidence>
<reference evidence="1 2" key="1">
    <citation type="submission" date="2018-11" db="EMBL/GenBank/DDBJ databases">
        <authorList>
            <consortium name="Pathogen Informatics"/>
        </authorList>
    </citation>
    <scope>NUCLEOTIDE SEQUENCE [LARGE SCALE GENOMIC DNA]</scope>
    <source>
        <strain evidence="1 2">Zambia</strain>
    </source>
</reference>
<gene>
    <name evidence="1" type="ORF">SMRZ_LOCUS22785</name>
</gene>
<sequence>MPVPIRFDCVVDLFIISDVLLIAFTLYDIKVFVISIGFGLFIVVVVINFTGPAPAAGCSNDGSDVKLDDKRSI</sequence>
<keyword evidence="2" id="KW-1185">Reference proteome</keyword>
<evidence type="ECO:0000313" key="2">
    <source>
        <dbReference type="Proteomes" id="UP000277204"/>
    </source>
</evidence>
<dbReference type="AlphaFoldDB" id="A0A183N3B0"/>